<name>A0A0C2WY64_AMAMK</name>
<protein>
    <recommendedName>
        <fullName evidence="4">Secreted protein</fullName>
    </recommendedName>
</protein>
<dbReference type="Proteomes" id="UP000054549">
    <property type="component" value="Unassembled WGS sequence"/>
</dbReference>
<evidence type="ECO:0000313" key="2">
    <source>
        <dbReference type="EMBL" id="KIL61781.1"/>
    </source>
</evidence>
<dbReference type="PROSITE" id="PS51257">
    <property type="entry name" value="PROKAR_LIPOPROTEIN"/>
    <property type="match status" value="1"/>
</dbReference>
<organism evidence="2 3">
    <name type="scientific">Amanita muscaria (strain Koide BX008)</name>
    <dbReference type="NCBI Taxonomy" id="946122"/>
    <lineage>
        <taxon>Eukaryota</taxon>
        <taxon>Fungi</taxon>
        <taxon>Dikarya</taxon>
        <taxon>Basidiomycota</taxon>
        <taxon>Agaricomycotina</taxon>
        <taxon>Agaricomycetes</taxon>
        <taxon>Agaricomycetidae</taxon>
        <taxon>Agaricales</taxon>
        <taxon>Pluteineae</taxon>
        <taxon>Amanitaceae</taxon>
        <taxon>Amanita</taxon>
    </lineage>
</organism>
<dbReference type="InParanoid" id="A0A0C2WY64"/>
<evidence type="ECO:0008006" key="4">
    <source>
        <dbReference type="Google" id="ProtNLM"/>
    </source>
</evidence>
<gene>
    <name evidence="2" type="ORF">M378DRAFT_166412</name>
</gene>
<evidence type="ECO:0000313" key="3">
    <source>
        <dbReference type="Proteomes" id="UP000054549"/>
    </source>
</evidence>
<reference evidence="2 3" key="1">
    <citation type="submission" date="2014-04" db="EMBL/GenBank/DDBJ databases">
        <title>Evolutionary Origins and Diversification of the Mycorrhizal Mutualists.</title>
        <authorList>
            <consortium name="DOE Joint Genome Institute"/>
            <consortium name="Mycorrhizal Genomics Consortium"/>
            <person name="Kohler A."/>
            <person name="Kuo A."/>
            <person name="Nagy L.G."/>
            <person name="Floudas D."/>
            <person name="Copeland A."/>
            <person name="Barry K.W."/>
            <person name="Cichocki N."/>
            <person name="Veneault-Fourrey C."/>
            <person name="LaButti K."/>
            <person name="Lindquist E.A."/>
            <person name="Lipzen A."/>
            <person name="Lundell T."/>
            <person name="Morin E."/>
            <person name="Murat C."/>
            <person name="Riley R."/>
            <person name="Ohm R."/>
            <person name="Sun H."/>
            <person name="Tunlid A."/>
            <person name="Henrissat B."/>
            <person name="Grigoriev I.V."/>
            <person name="Hibbett D.S."/>
            <person name="Martin F."/>
        </authorList>
    </citation>
    <scope>NUCLEOTIDE SEQUENCE [LARGE SCALE GENOMIC DNA]</scope>
    <source>
        <strain evidence="2 3">Koide BX008</strain>
    </source>
</reference>
<evidence type="ECO:0000256" key="1">
    <source>
        <dbReference type="SAM" id="SignalP"/>
    </source>
</evidence>
<feature type="chain" id="PRO_5002158301" description="Secreted protein" evidence="1">
    <location>
        <begin position="19"/>
        <end position="92"/>
    </location>
</feature>
<keyword evidence="3" id="KW-1185">Reference proteome</keyword>
<dbReference type="EMBL" id="KN818279">
    <property type="protein sequence ID" value="KIL61781.1"/>
    <property type="molecule type" value="Genomic_DNA"/>
</dbReference>
<dbReference type="HOGENOM" id="CLU_2412783_0_0_1"/>
<sequence length="92" mass="10064">MMTIGRILFPLPLPVTTASLPVGGSTVGGCYCGHNARYVCRRWLASEHRRLQLMRLVVEFEVRVVVGFDLVVEPARASSGELEEGCDDDGLS</sequence>
<dbReference type="AlphaFoldDB" id="A0A0C2WY64"/>
<accession>A0A0C2WY64</accession>
<keyword evidence="1" id="KW-0732">Signal</keyword>
<feature type="signal peptide" evidence="1">
    <location>
        <begin position="1"/>
        <end position="18"/>
    </location>
</feature>
<proteinExistence type="predicted"/>